<feature type="transmembrane region" description="Helical" evidence="1">
    <location>
        <begin position="47"/>
        <end position="70"/>
    </location>
</feature>
<evidence type="ECO:0000313" key="3">
    <source>
        <dbReference type="Proteomes" id="UP000654257"/>
    </source>
</evidence>
<reference evidence="2" key="2">
    <citation type="submission" date="2020-09" db="EMBL/GenBank/DDBJ databases">
        <authorList>
            <person name="Sun Q."/>
            <person name="Sedlacek I."/>
        </authorList>
    </citation>
    <scope>NUCLEOTIDE SEQUENCE</scope>
    <source>
        <strain evidence="2">CCM 7905</strain>
    </source>
</reference>
<organism evidence="2 3">
    <name type="scientific">Rhodococcoides trifolii</name>
    <dbReference type="NCBI Taxonomy" id="908250"/>
    <lineage>
        <taxon>Bacteria</taxon>
        <taxon>Bacillati</taxon>
        <taxon>Actinomycetota</taxon>
        <taxon>Actinomycetes</taxon>
        <taxon>Mycobacteriales</taxon>
        <taxon>Nocardiaceae</taxon>
        <taxon>Rhodococcoides</taxon>
    </lineage>
</organism>
<dbReference type="Proteomes" id="UP000654257">
    <property type="component" value="Unassembled WGS sequence"/>
</dbReference>
<keyword evidence="1" id="KW-0812">Transmembrane</keyword>
<accession>A0A917G608</accession>
<dbReference type="AlphaFoldDB" id="A0A917G608"/>
<feature type="transmembrane region" description="Helical" evidence="1">
    <location>
        <begin position="125"/>
        <end position="149"/>
    </location>
</feature>
<keyword evidence="1" id="KW-0472">Membrane</keyword>
<evidence type="ECO:0000313" key="2">
    <source>
        <dbReference type="EMBL" id="GGG24145.1"/>
    </source>
</evidence>
<evidence type="ECO:0000256" key="1">
    <source>
        <dbReference type="SAM" id="Phobius"/>
    </source>
</evidence>
<keyword evidence="1" id="KW-1133">Transmembrane helix</keyword>
<feature type="transmembrane region" description="Helical" evidence="1">
    <location>
        <begin position="82"/>
        <end position="105"/>
    </location>
</feature>
<gene>
    <name evidence="2" type="ORF">GCM10007304_42480</name>
</gene>
<reference evidence="2" key="1">
    <citation type="journal article" date="2014" name="Int. J. Syst. Evol. Microbiol.">
        <title>Complete genome sequence of Corynebacterium casei LMG S-19264T (=DSM 44701T), isolated from a smear-ripened cheese.</title>
        <authorList>
            <consortium name="US DOE Joint Genome Institute (JGI-PGF)"/>
            <person name="Walter F."/>
            <person name="Albersmeier A."/>
            <person name="Kalinowski J."/>
            <person name="Ruckert C."/>
        </authorList>
    </citation>
    <scope>NUCLEOTIDE SEQUENCE</scope>
    <source>
        <strain evidence="2">CCM 7905</strain>
    </source>
</reference>
<proteinExistence type="predicted"/>
<feature type="transmembrane region" description="Helical" evidence="1">
    <location>
        <begin position="189"/>
        <end position="211"/>
    </location>
</feature>
<feature type="transmembrane region" description="Helical" evidence="1">
    <location>
        <begin position="161"/>
        <end position="183"/>
    </location>
</feature>
<sequence length="222" mass="21705">MWRQALGFAVFGIGVALLGAALGSPTSGWTAYVSGASLLGDASGPWASQVTTATVGAAVGLFVGVVLYGVGIRALGPDGGRIGRVASAGTVGAAVGLSPALFYVGSAFVGSPAGTSVAVSYGTILVLYVVSALLAYGCAVGAVRLTMAASADPLARRTTRAVALVLPIGGILATAAGVGAAWLRGFSTTVPTLVAVVVTVVLVLAATFALARGRVLARETVT</sequence>
<name>A0A917G608_9NOCA</name>
<keyword evidence="3" id="KW-1185">Reference proteome</keyword>
<comment type="caution">
    <text evidence="2">The sequence shown here is derived from an EMBL/GenBank/DDBJ whole genome shotgun (WGS) entry which is preliminary data.</text>
</comment>
<dbReference type="EMBL" id="BMCU01000005">
    <property type="protein sequence ID" value="GGG24145.1"/>
    <property type="molecule type" value="Genomic_DNA"/>
</dbReference>
<protein>
    <submittedName>
        <fullName evidence="2">Uncharacterized protein</fullName>
    </submittedName>
</protein>